<evidence type="ECO:0000313" key="3">
    <source>
        <dbReference type="Proteomes" id="UP000321723"/>
    </source>
</evidence>
<dbReference type="RefSeq" id="WP_146837672.1">
    <property type="nucleotide sequence ID" value="NZ_BJVQ01000027.1"/>
</dbReference>
<evidence type="ECO:0000313" key="2">
    <source>
        <dbReference type="EMBL" id="MBB5472890.1"/>
    </source>
</evidence>
<dbReference type="OrthoDB" id="4828637at2"/>
<accession>A0A511FCL2</accession>
<keyword evidence="3" id="KW-1185">Reference proteome</keyword>
<reference evidence="2 4" key="2">
    <citation type="submission" date="2020-08" db="EMBL/GenBank/DDBJ databases">
        <title>Sequencing the genomes of 1000 actinobacteria strains.</title>
        <authorList>
            <person name="Klenk H.-P."/>
        </authorList>
    </citation>
    <scope>NUCLEOTIDE SEQUENCE [LARGE SCALE GENOMIC DNA]</scope>
    <source>
        <strain evidence="2 4">DSM 9581</strain>
    </source>
</reference>
<organism evidence="1 3">
    <name type="scientific">Cellulomonas hominis</name>
    <dbReference type="NCBI Taxonomy" id="156981"/>
    <lineage>
        <taxon>Bacteria</taxon>
        <taxon>Bacillati</taxon>
        <taxon>Actinomycetota</taxon>
        <taxon>Actinomycetes</taxon>
        <taxon>Micrococcales</taxon>
        <taxon>Cellulomonadaceae</taxon>
        <taxon>Cellulomonas</taxon>
    </lineage>
</organism>
<dbReference type="EMBL" id="BJVQ01000027">
    <property type="protein sequence ID" value="GEL46985.1"/>
    <property type="molecule type" value="Genomic_DNA"/>
</dbReference>
<dbReference type="EMBL" id="JACHDN010000001">
    <property type="protein sequence ID" value="MBB5472890.1"/>
    <property type="molecule type" value="Genomic_DNA"/>
</dbReference>
<comment type="caution">
    <text evidence="1">The sequence shown here is derived from an EMBL/GenBank/DDBJ whole genome shotgun (WGS) entry which is preliminary data.</text>
</comment>
<sequence length="120" mass="12858">MSDPVDPMRTPGRWLVTTASGAAYLIEATDPDSAVTATRVVAGPIGDDLRFPRAALRRDDQPLRVMSVQHSSGTTMSNGIVVGQDMWLYLEPLDPAAALTLRRTTPVVGVAELPTVVSDR</sequence>
<gene>
    <name evidence="1" type="ORF">CHO01_21010</name>
    <name evidence="2" type="ORF">HNR08_001626</name>
</gene>
<proteinExistence type="predicted"/>
<dbReference type="Proteomes" id="UP000564629">
    <property type="component" value="Unassembled WGS sequence"/>
</dbReference>
<protein>
    <submittedName>
        <fullName evidence="1">Uncharacterized protein</fullName>
    </submittedName>
</protein>
<dbReference type="AlphaFoldDB" id="A0A511FCL2"/>
<reference evidence="1 3" key="1">
    <citation type="submission" date="2019-07" db="EMBL/GenBank/DDBJ databases">
        <title>Whole genome shotgun sequence of Cellulomonas hominis NBRC 16055.</title>
        <authorList>
            <person name="Hosoyama A."/>
            <person name="Uohara A."/>
            <person name="Ohji S."/>
            <person name="Ichikawa N."/>
        </authorList>
    </citation>
    <scope>NUCLEOTIDE SEQUENCE [LARGE SCALE GENOMIC DNA]</scope>
    <source>
        <strain evidence="1 3">NBRC 16055</strain>
    </source>
</reference>
<name>A0A511FCL2_9CELL</name>
<dbReference type="Proteomes" id="UP000321723">
    <property type="component" value="Unassembled WGS sequence"/>
</dbReference>
<evidence type="ECO:0000313" key="4">
    <source>
        <dbReference type="Proteomes" id="UP000564629"/>
    </source>
</evidence>
<evidence type="ECO:0000313" key="1">
    <source>
        <dbReference type="EMBL" id="GEL46985.1"/>
    </source>
</evidence>